<evidence type="ECO:0000313" key="2">
    <source>
        <dbReference type="Proteomes" id="UP000004105"/>
    </source>
</evidence>
<keyword evidence="2" id="KW-1185">Reference proteome</keyword>
<name>F2BAV2_9NEIS</name>
<sequence>MRFVLFGGRLKNAAEPLQAVQCALVLRGLAHAGVVRAFEFEAHVFDDGEVFFQKRQIQEAGEDELQAGQGGGRGDADGGESAGAALFGRGAGGVLRQQGEDAAGGEAADAAFDHDAAAGAGVRQFDAPAGEALHQPAGKAAFGQDAGGKAHAQAAFGRGIEHGVAVGGALVDDGHVRQIEAVADHGAPVGMDNALGGEAQMAVVGEGQGRGGFALGRRRVQPDEAEAFGARPCLRGNAAAFLDGLEAV</sequence>
<protein>
    <submittedName>
        <fullName evidence="1">Uncharacterized protein</fullName>
    </submittedName>
</protein>
<dbReference type="EMBL" id="AFAY01000016">
    <property type="protein sequence ID" value="EGF11448.1"/>
    <property type="molecule type" value="Genomic_DNA"/>
</dbReference>
<proteinExistence type="predicted"/>
<gene>
    <name evidence="1" type="ORF">HMPREF9123_0856</name>
</gene>
<comment type="caution">
    <text evidence="1">The sequence shown here is derived from an EMBL/GenBank/DDBJ whole genome shotgun (WGS) entry which is preliminary data.</text>
</comment>
<accession>F2BAV2</accession>
<dbReference type="Proteomes" id="UP000004105">
    <property type="component" value="Unassembled WGS sequence"/>
</dbReference>
<dbReference type="HOGENOM" id="CLU_1119242_0_0_4"/>
<evidence type="ECO:0000313" key="1">
    <source>
        <dbReference type="EMBL" id="EGF11448.1"/>
    </source>
</evidence>
<dbReference type="AlphaFoldDB" id="F2BAV2"/>
<organism evidence="1 2">
    <name type="scientific">Neisseria bacilliformis ATCC BAA-1200</name>
    <dbReference type="NCBI Taxonomy" id="888742"/>
    <lineage>
        <taxon>Bacteria</taxon>
        <taxon>Pseudomonadati</taxon>
        <taxon>Pseudomonadota</taxon>
        <taxon>Betaproteobacteria</taxon>
        <taxon>Neisseriales</taxon>
        <taxon>Neisseriaceae</taxon>
        <taxon>Neisseria</taxon>
    </lineage>
</organism>
<reference evidence="1 2" key="1">
    <citation type="submission" date="2011-02" db="EMBL/GenBank/DDBJ databases">
        <authorList>
            <person name="Muzny D."/>
            <person name="Qin X."/>
            <person name="Deng J."/>
            <person name="Jiang H."/>
            <person name="Liu Y."/>
            <person name="Qu J."/>
            <person name="Song X.-Z."/>
            <person name="Zhang L."/>
            <person name="Thornton R."/>
            <person name="Coyle M."/>
            <person name="Francisco L."/>
            <person name="Jackson L."/>
            <person name="Javaid M."/>
            <person name="Korchina V."/>
            <person name="Kovar C."/>
            <person name="Mata R."/>
            <person name="Mathew T."/>
            <person name="Ngo R."/>
            <person name="Nguyen L."/>
            <person name="Nguyen N."/>
            <person name="Okwuonu G."/>
            <person name="Ongeri F."/>
            <person name="Pham C."/>
            <person name="Simmons D."/>
            <person name="Wilczek-Boney K."/>
            <person name="Hale W."/>
            <person name="Jakkamsetti A."/>
            <person name="Pham P."/>
            <person name="Ruth R."/>
            <person name="San Lucas F."/>
            <person name="Warren J."/>
            <person name="Zhang J."/>
            <person name="Zhao Z."/>
            <person name="Zhou C."/>
            <person name="Zhu D."/>
            <person name="Lee S."/>
            <person name="Bess C."/>
            <person name="Blankenburg K."/>
            <person name="Forbes L."/>
            <person name="Fu Q."/>
            <person name="Gubbala S."/>
            <person name="Hirani K."/>
            <person name="Jayaseelan J.C."/>
            <person name="Lara F."/>
            <person name="Munidasa M."/>
            <person name="Palculict T."/>
            <person name="Patil S."/>
            <person name="Pu L.-L."/>
            <person name="Saada N."/>
            <person name="Tang L."/>
            <person name="Weissenberger G."/>
            <person name="Zhu Y."/>
            <person name="Hemphill L."/>
            <person name="Shang Y."/>
            <person name="Youmans B."/>
            <person name="Ayvaz T."/>
            <person name="Ross M."/>
            <person name="Santibanez J."/>
            <person name="Aqrawi P."/>
            <person name="Gross S."/>
            <person name="Joshi V."/>
            <person name="Fowler G."/>
            <person name="Nazareth L."/>
            <person name="Reid J."/>
            <person name="Worley K."/>
            <person name="Petrosino J."/>
            <person name="Highlander S."/>
            <person name="Gibbs R."/>
        </authorList>
    </citation>
    <scope>NUCLEOTIDE SEQUENCE [LARGE SCALE GENOMIC DNA]</scope>
    <source>
        <strain evidence="1 2">ATCC BAA-1200</strain>
    </source>
</reference>